<accession>A0AAD1UAM0</accession>
<feature type="compositionally biased region" description="Low complexity" evidence="1">
    <location>
        <begin position="101"/>
        <end position="119"/>
    </location>
</feature>
<name>A0AAD1UAM0_EUPCR</name>
<reference evidence="2" key="1">
    <citation type="submission" date="2023-07" db="EMBL/GenBank/DDBJ databases">
        <authorList>
            <consortium name="AG Swart"/>
            <person name="Singh M."/>
            <person name="Singh A."/>
            <person name="Seah K."/>
            <person name="Emmerich C."/>
        </authorList>
    </citation>
    <scope>NUCLEOTIDE SEQUENCE</scope>
    <source>
        <strain evidence="2">DP1</strain>
    </source>
</reference>
<gene>
    <name evidence="2" type="ORF">ECRASSUSDP1_LOCUS6513</name>
</gene>
<comment type="caution">
    <text evidence="2">The sequence shown here is derived from an EMBL/GenBank/DDBJ whole genome shotgun (WGS) entry which is preliminary data.</text>
</comment>
<protein>
    <recommendedName>
        <fullName evidence="4">PH domain-containing protein</fullName>
    </recommendedName>
</protein>
<feature type="region of interest" description="Disordered" evidence="1">
    <location>
        <begin position="85"/>
        <end position="159"/>
    </location>
</feature>
<sequence length="482" mass="56456">MLKRYDKCMGPFRDLRVIMFLITQSIGSILQQQVFQLIFCCINGTLETLTNKILSRLKKFDNDLTTSKENHKRKREVSLKKLLRSAKRRGNSAVSLSARLSNWPQQSQNQPQMNSNYSYKPVMSSSRSQRMKVLGDKSENSSSTPSTNPKRKSYNYKPRKINQIYENPLNSKVLLDMIEKKRRGENLNSRPDFGPSAGSFSPSESALCSRASVKYDYKEDPQIIANNPFNQCWSKNQREKILIEGKVYKYNMGEKNPFMDRWLQITQKGFLRVYKNHLQSLSNPKEYLLEVPLEKIEEVKKIHFTDDHLSDSHYGNIPKYCFMFLYTEQAIQEIIEKSEQKLREECVQNKENNCHFQRVSTHKSLKKLPTNKKAKKPLKIKTKEESGFFKCKIKAENEIILAAGNMAHTPKFDEEISRLHNPDYIPDMKKCSKLAVEDNWIKKQKEKIINEKRLLFAVEESDSRRDWIETCSNLLESQRKFM</sequence>
<evidence type="ECO:0000313" key="3">
    <source>
        <dbReference type="Proteomes" id="UP001295684"/>
    </source>
</evidence>
<evidence type="ECO:0000313" key="2">
    <source>
        <dbReference type="EMBL" id="CAI2365163.1"/>
    </source>
</evidence>
<proteinExistence type="predicted"/>
<feature type="compositionally biased region" description="Basic residues" evidence="1">
    <location>
        <begin position="149"/>
        <end position="159"/>
    </location>
</feature>
<organism evidence="2 3">
    <name type="scientific">Euplotes crassus</name>
    <dbReference type="NCBI Taxonomy" id="5936"/>
    <lineage>
        <taxon>Eukaryota</taxon>
        <taxon>Sar</taxon>
        <taxon>Alveolata</taxon>
        <taxon>Ciliophora</taxon>
        <taxon>Intramacronucleata</taxon>
        <taxon>Spirotrichea</taxon>
        <taxon>Hypotrichia</taxon>
        <taxon>Euplotida</taxon>
        <taxon>Euplotidae</taxon>
        <taxon>Moneuplotes</taxon>
    </lineage>
</organism>
<dbReference type="AlphaFoldDB" id="A0AAD1UAM0"/>
<evidence type="ECO:0008006" key="4">
    <source>
        <dbReference type="Google" id="ProtNLM"/>
    </source>
</evidence>
<dbReference type="Proteomes" id="UP001295684">
    <property type="component" value="Unassembled WGS sequence"/>
</dbReference>
<keyword evidence="3" id="KW-1185">Reference proteome</keyword>
<dbReference type="EMBL" id="CAMPGE010006317">
    <property type="protein sequence ID" value="CAI2365163.1"/>
    <property type="molecule type" value="Genomic_DNA"/>
</dbReference>
<evidence type="ECO:0000256" key="1">
    <source>
        <dbReference type="SAM" id="MobiDB-lite"/>
    </source>
</evidence>